<reference evidence="2" key="1">
    <citation type="submission" date="2015-11" db="EMBL/GenBank/DDBJ databases">
        <authorList>
            <consortium name="Cross-ministerial Strategic Innovation Promotion Program (SIP) consortium"/>
            <person name="Tomihama T."/>
            <person name="Ikenaga M."/>
            <person name="Sakai M."/>
            <person name="Okubo T."/>
            <person name="Ikeda S."/>
        </authorList>
    </citation>
    <scope>NUCLEOTIDE SEQUENCE [LARGE SCALE GENOMIC DNA]</scope>
    <source>
        <strain evidence="2">S58</strain>
    </source>
</reference>
<comment type="caution">
    <text evidence="1">The sequence shown here is derived from an EMBL/GenBank/DDBJ whole genome shotgun (WGS) entry which is preliminary data.</text>
</comment>
<reference evidence="1 2" key="2">
    <citation type="journal article" date="2016" name="Genome Announc.">
        <title>Draft Genome Sequences of Streptomyces scabiei S58, Streptomyces turgidiscabies T45, and Streptomyces acidiscabies a10, the Pathogens of Potato Common Scab, Isolated in Japan.</title>
        <authorList>
            <person name="Tomihama T."/>
            <person name="Nishi Y."/>
            <person name="Sakai M."/>
            <person name="Ikenaga M."/>
            <person name="Okubo T."/>
            <person name="Ikeda S."/>
        </authorList>
    </citation>
    <scope>NUCLEOTIDE SEQUENCE [LARGE SCALE GENOMIC DNA]</scope>
    <source>
        <strain evidence="1 2">S58</strain>
    </source>
</reference>
<proteinExistence type="predicted"/>
<dbReference type="RefSeq" id="WP_059084802.1">
    <property type="nucleotide sequence ID" value="NZ_BCMM01000068.1"/>
</dbReference>
<name>A0A100JY78_STRSC</name>
<protein>
    <submittedName>
        <fullName evidence="1">Uncharacterized protein</fullName>
    </submittedName>
</protein>
<sequence length="142" mass="13587">MAGALARSVLGWGALFAIAPAMPRGADGAVAVVVSAARECGASARWTVASTGPGVVVALCGAGPVTGMAESAAVRPVRAARWTAASAGPGATGVFWTVGTAPSMPLAVAAGAVLGAVAAVRIGWCAARWTVTSGGPEVAGAF</sequence>
<reference evidence="2" key="3">
    <citation type="submission" date="2016-02" db="EMBL/GenBank/DDBJ databases">
        <title>Draft genome of pathogenic Streptomyces sp. in Japan.</title>
        <authorList>
            <person name="Tomihama T."/>
            <person name="Ikenaga M."/>
            <person name="Sakai M."/>
            <person name="Okubo T."/>
            <person name="Ikeda S."/>
        </authorList>
    </citation>
    <scope>NUCLEOTIDE SEQUENCE [LARGE SCALE GENOMIC DNA]</scope>
    <source>
        <strain evidence="2">S58</strain>
    </source>
</reference>
<evidence type="ECO:0000313" key="2">
    <source>
        <dbReference type="Proteomes" id="UP000067448"/>
    </source>
</evidence>
<evidence type="ECO:0000313" key="1">
    <source>
        <dbReference type="EMBL" id="GAQ67871.1"/>
    </source>
</evidence>
<dbReference type="AlphaFoldDB" id="A0A100JY78"/>
<accession>A0A100JY78</accession>
<dbReference type="EMBL" id="BCMM01000068">
    <property type="protein sequence ID" value="GAQ67871.1"/>
    <property type="molecule type" value="Genomic_DNA"/>
</dbReference>
<dbReference type="Proteomes" id="UP000067448">
    <property type="component" value="Unassembled WGS sequence"/>
</dbReference>
<organism evidence="1 2">
    <name type="scientific">Streptomyces scabiei</name>
    <dbReference type="NCBI Taxonomy" id="1930"/>
    <lineage>
        <taxon>Bacteria</taxon>
        <taxon>Bacillati</taxon>
        <taxon>Actinomycetota</taxon>
        <taxon>Actinomycetes</taxon>
        <taxon>Kitasatosporales</taxon>
        <taxon>Streptomycetaceae</taxon>
        <taxon>Streptomyces</taxon>
    </lineage>
</organism>
<gene>
    <name evidence="1" type="ORF">SsS58_08329</name>
</gene>